<comment type="caution">
    <text evidence="1">The sequence shown here is derived from an EMBL/GenBank/DDBJ whole genome shotgun (WGS) entry which is preliminary data.</text>
</comment>
<keyword evidence="2" id="KW-1185">Reference proteome</keyword>
<sequence length="90" mass="10538">MKIQQILEKLKNNLEIDSKEIEVLKSQLPNNTHTFIQECLENKGRVTIDDTSKICFEYFETLGLCSSISNISIKEYMEKIGFFVLKYEKI</sequence>
<dbReference type="Proteomes" id="UP001279681">
    <property type="component" value="Unassembled WGS sequence"/>
</dbReference>
<dbReference type="EMBL" id="JAVIKH010000011">
    <property type="protein sequence ID" value="MDX8336633.1"/>
    <property type="molecule type" value="Genomic_DNA"/>
</dbReference>
<proteinExistence type="predicted"/>
<name>A0ABU4WAQ7_9FUSO</name>
<evidence type="ECO:0000313" key="2">
    <source>
        <dbReference type="Proteomes" id="UP001279681"/>
    </source>
</evidence>
<reference evidence="2" key="1">
    <citation type="submission" date="2023-07" db="EMBL/GenBank/DDBJ databases">
        <authorList>
            <person name="Colorado M.A."/>
            <person name="Villamil L.M."/>
            <person name="Melo J.F."/>
            <person name="Rodriguez J.A."/>
            <person name="Ruiz R.Y."/>
        </authorList>
    </citation>
    <scope>NUCLEOTIDE SEQUENCE [LARGE SCALE GENOMIC DNA]</scope>
    <source>
        <strain evidence="2">C33</strain>
    </source>
</reference>
<protein>
    <submittedName>
        <fullName evidence="1">Uncharacterized protein</fullName>
    </submittedName>
</protein>
<dbReference type="RefSeq" id="WP_320314018.1">
    <property type="nucleotide sequence ID" value="NZ_JAVIKH010000011.1"/>
</dbReference>
<organism evidence="1 2">
    <name type="scientific">Candidatus Cetobacterium colombiensis</name>
    <dbReference type="NCBI Taxonomy" id="3073100"/>
    <lineage>
        <taxon>Bacteria</taxon>
        <taxon>Fusobacteriati</taxon>
        <taxon>Fusobacteriota</taxon>
        <taxon>Fusobacteriia</taxon>
        <taxon>Fusobacteriales</taxon>
        <taxon>Fusobacteriaceae</taxon>
        <taxon>Cetobacterium</taxon>
    </lineage>
</organism>
<evidence type="ECO:0000313" key="1">
    <source>
        <dbReference type="EMBL" id="MDX8336633.1"/>
    </source>
</evidence>
<gene>
    <name evidence="1" type="ORF">RFV38_09005</name>
</gene>
<accession>A0ABU4WAQ7</accession>